<keyword evidence="1" id="KW-0479">Metal-binding</keyword>
<dbReference type="STRING" id="154981.AKJ29_14920"/>
<dbReference type="OrthoDB" id="9795675at2"/>
<feature type="domain" description="Sulfatase N-terminal" evidence="3">
    <location>
        <begin position="6"/>
        <end position="392"/>
    </location>
</feature>
<dbReference type="GO" id="GO:0005737">
    <property type="term" value="C:cytoplasm"/>
    <property type="evidence" value="ECO:0007669"/>
    <property type="project" value="TreeGrafter"/>
</dbReference>
<protein>
    <submittedName>
        <fullName evidence="4">Phosphonate monoester hydrolase</fullName>
    </submittedName>
</protein>
<accession>A0A0P7KNW5</accession>
<dbReference type="AlphaFoldDB" id="A0A0P7KNW5"/>
<sequence length="562" mass="62857">MAPAAPNILFIMYDQLRFDYLGCAGHKTLETPNFDRVAARGVRFDRAYCQSPVCGSSRMSTYTGRYVSSHGAAFNNFPLKVGELTMGDHLRGAGMGCWLIGKTHMKADAEGMARLGLASDSVIGTRIGECGFDVWIRDDGLWAEGPDGFYDPKRSPYNAYLRDKGYTDHNPWHDHANAGIDDAGDIASGFLMMHAGKPANIREEDSETPWLTDRAIEFMQTRKGDGPWCAHLSYIKPHWPYIVPPPYHDLYGIEDIQPVVRAEKERQQAHPVFDAYLQGQLSAAFSRDEVRDVVIPAYMGLIKQCDDHLGRILDYLDESGQAGNTVIVLTSDHGDYMGDHWMGEKDFFHDPAVRVPLIIADPRPQADAMRGTVSDRLVEQIDLAPTFVDMAGGDVADHILEGRSLVPLLHGDDVAWREFAISEYDYSTSPMADRLGLPPRDCRLFMVVTDRWKLIHAEGGDEGGFRPMLFDLKTDPDELTDLGASKDHFEIITQMYDHLHHWARRMSQRTTVSDNQILARRKGGSEQVGVLIGVYGDEDLPDRYTTAYRGKATPVAPEDKDS</sequence>
<dbReference type="SUPFAM" id="SSF53649">
    <property type="entry name" value="Alkaline phosphatase-like"/>
    <property type="match status" value="1"/>
</dbReference>
<proteinExistence type="predicted"/>
<evidence type="ECO:0000313" key="5">
    <source>
        <dbReference type="Proteomes" id="UP000050471"/>
    </source>
</evidence>
<reference evidence="4 5" key="1">
    <citation type="submission" date="2015-09" db="EMBL/GenBank/DDBJ databases">
        <title>Draft genome sequence of Aliiroseovarius crassostreae CV919-312TSm, the causative agent of Roseovarius Oyster Disease (formerly Juvenile Oyster Disease).</title>
        <authorList>
            <person name="Kessner L."/>
            <person name="Spinard E."/>
            <person name="Nelson D."/>
        </authorList>
    </citation>
    <scope>NUCLEOTIDE SEQUENCE [LARGE SCALE GENOMIC DNA]</scope>
    <source>
        <strain evidence="4 5">CV919-312</strain>
    </source>
</reference>
<keyword evidence="5" id="KW-1185">Reference proteome</keyword>
<name>A0A0P7KNW5_9RHOB</name>
<evidence type="ECO:0000256" key="2">
    <source>
        <dbReference type="ARBA" id="ARBA00022801"/>
    </source>
</evidence>
<evidence type="ECO:0000313" key="4">
    <source>
        <dbReference type="EMBL" id="KPN63962.1"/>
    </source>
</evidence>
<organism evidence="4 5">
    <name type="scientific">Aliiroseovarius crassostreae</name>
    <dbReference type="NCBI Taxonomy" id="154981"/>
    <lineage>
        <taxon>Bacteria</taxon>
        <taxon>Pseudomonadati</taxon>
        <taxon>Pseudomonadota</taxon>
        <taxon>Alphaproteobacteria</taxon>
        <taxon>Rhodobacterales</taxon>
        <taxon>Paracoccaceae</taxon>
        <taxon>Aliiroseovarius</taxon>
    </lineage>
</organism>
<dbReference type="Pfam" id="PF00884">
    <property type="entry name" value="Sulfatase"/>
    <property type="match status" value="1"/>
</dbReference>
<evidence type="ECO:0000259" key="3">
    <source>
        <dbReference type="Pfam" id="PF00884"/>
    </source>
</evidence>
<dbReference type="Gene3D" id="3.40.720.10">
    <property type="entry name" value="Alkaline Phosphatase, subunit A"/>
    <property type="match status" value="1"/>
</dbReference>
<dbReference type="PANTHER" id="PTHR45953">
    <property type="entry name" value="IDURONATE 2-SULFATASE"/>
    <property type="match status" value="1"/>
</dbReference>
<dbReference type="GO" id="GO:0008484">
    <property type="term" value="F:sulfuric ester hydrolase activity"/>
    <property type="evidence" value="ECO:0007669"/>
    <property type="project" value="TreeGrafter"/>
</dbReference>
<dbReference type="GO" id="GO:0046872">
    <property type="term" value="F:metal ion binding"/>
    <property type="evidence" value="ECO:0007669"/>
    <property type="project" value="UniProtKB-KW"/>
</dbReference>
<dbReference type="Proteomes" id="UP000050471">
    <property type="component" value="Unassembled WGS sequence"/>
</dbReference>
<dbReference type="InterPro" id="IPR000917">
    <property type="entry name" value="Sulfatase_N"/>
</dbReference>
<dbReference type="EMBL" id="LKBA01000004">
    <property type="protein sequence ID" value="KPN63962.1"/>
    <property type="molecule type" value="Genomic_DNA"/>
</dbReference>
<dbReference type="FunFam" id="3.40.720.10:FF:000062">
    <property type="entry name" value="Probable sulfatase"/>
    <property type="match status" value="1"/>
</dbReference>
<comment type="caution">
    <text evidence="4">The sequence shown here is derived from an EMBL/GenBank/DDBJ whole genome shotgun (WGS) entry which is preliminary data.</text>
</comment>
<dbReference type="RefSeq" id="WP_055187748.1">
    <property type="nucleotide sequence ID" value="NZ_FPBS01000004.1"/>
</dbReference>
<dbReference type="InterPro" id="IPR017850">
    <property type="entry name" value="Alkaline_phosphatase_core_sf"/>
</dbReference>
<dbReference type="PANTHER" id="PTHR45953:SF1">
    <property type="entry name" value="IDURONATE 2-SULFATASE"/>
    <property type="match status" value="1"/>
</dbReference>
<keyword evidence="2 4" id="KW-0378">Hydrolase</keyword>
<evidence type="ECO:0000256" key="1">
    <source>
        <dbReference type="ARBA" id="ARBA00022723"/>
    </source>
</evidence>
<gene>
    <name evidence="4" type="ORF">AKJ29_14920</name>
</gene>